<reference evidence="1 2" key="1">
    <citation type="submission" date="2024-04" db="EMBL/GenBank/DDBJ databases">
        <authorList>
            <person name="Fracassetti M."/>
        </authorList>
    </citation>
    <scope>NUCLEOTIDE SEQUENCE [LARGE SCALE GENOMIC DNA]</scope>
</reference>
<name>A0AAV2GKU8_9ROSI</name>
<organism evidence="1 2">
    <name type="scientific">Linum trigynum</name>
    <dbReference type="NCBI Taxonomy" id="586398"/>
    <lineage>
        <taxon>Eukaryota</taxon>
        <taxon>Viridiplantae</taxon>
        <taxon>Streptophyta</taxon>
        <taxon>Embryophyta</taxon>
        <taxon>Tracheophyta</taxon>
        <taxon>Spermatophyta</taxon>
        <taxon>Magnoliopsida</taxon>
        <taxon>eudicotyledons</taxon>
        <taxon>Gunneridae</taxon>
        <taxon>Pentapetalae</taxon>
        <taxon>rosids</taxon>
        <taxon>fabids</taxon>
        <taxon>Malpighiales</taxon>
        <taxon>Linaceae</taxon>
        <taxon>Linum</taxon>
    </lineage>
</organism>
<dbReference type="Proteomes" id="UP001497516">
    <property type="component" value="Chromosome 9"/>
</dbReference>
<accession>A0AAV2GKU8</accession>
<dbReference type="AlphaFoldDB" id="A0AAV2GKU8"/>
<evidence type="ECO:0000313" key="2">
    <source>
        <dbReference type="Proteomes" id="UP001497516"/>
    </source>
</evidence>
<keyword evidence="2" id="KW-1185">Reference proteome</keyword>
<protein>
    <submittedName>
        <fullName evidence="1">Uncharacterized protein</fullName>
    </submittedName>
</protein>
<proteinExistence type="predicted"/>
<evidence type="ECO:0000313" key="1">
    <source>
        <dbReference type="EMBL" id="CAL1410922.1"/>
    </source>
</evidence>
<sequence>MGLIAARNLSRFEGVDVPLQLRRGSSRDSDPLSIGDQKHSNLLPPLAYFISKDLQRMATSSISFMWRKE</sequence>
<dbReference type="EMBL" id="OZ034822">
    <property type="protein sequence ID" value="CAL1410922.1"/>
    <property type="molecule type" value="Genomic_DNA"/>
</dbReference>
<gene>
    <name evidence="1" type="ORF">LTRI10_LOCUS50308</name>
</gene>